<proteinExistence type="predicted"/>
<protein>
    <submittedName>
        <fullName evidence="1">Uncharacterized protein</fullName>
    </submittedName>
</protein>
<dbReference type="InterPro" id="IPR050353">
    <property type="entry name" value="PyrK_electron_transfer"/>
</dbReference>
<name>A0A0F9KIY0_9ZZZZ</name>
<dbReference type="PANTHER" id="PTHR43513:SF3">
    <property type="entry name" value="DIHYDROOROTATE DEHYDROGENASE B (NAD(+)), ELECTRON TRANSFER SUBUNIT-RELATED"/>
    <property type="match status" value="1"/>
</dbReference>
<dbReference type="SUPFAM" id="SSF63380">
    <property type="entry name" value="Riboflavin synthase domain-like"/>
    <property type="match status" value="1"/>
</dbReference>
<dbReference type="AlphaFoldDB" id="A0A0F9KIY0"/>
<reference evidence="1" key="1">
    <citation type="journal article" date="2015" name="Nature">
        <title>Complex archaea that bridge the gap between prokaryotes and eukaryotes.</title>
        <authorList>
            <person name="Spang A."/>
            <person name="Saw J.H."/>
            <person name="Jorgensen S.L."/>
            <person name="Zaremba-Niedzwiedzka K."/>
            <person name="Martijn J."/>
            <person name="Lind A.E."/>
            <person name="van Eijk R."/>
            <person name="Schleper C."/>
            <person name="Guy L."/>
            <person name="Ettema T.J."/>
        </authorList>
    </citation>
    <scope>NUCLEOTIDE SEQUENCE</scope>
</reference>
<organism evidence="1">
    <name type="scientific">marine sediment metagenome</name>
    <dbReference type="NCBI Taxonomy" id="412755"/>
    <lineage>
        <taxon>unclassified sequences</taxon>
        <taxon>metagenomes</taxon>
        <taxon>ecological metagenomes</taxon>
    </lineage>
</organism>
<accession>A0A0F9KIY0</accession>
<dbReference type="Gene3D" id="2.40.30.10">
    <property type="entry name" value="Translation factors"/>
    <property type="match status" value="1"/>
</dbReference>
<evidence type="ECO:0000313" key="1">
    <source>
        <dbReference type="EMBL" id="KKM15285.1"/>
    </source>
</evidence>
<sequence>MPFKILSKYKLEDSGTLYEMDIRAALIARKAFAGNFIILRVNERGERIPLTIADYDRDKGIITIVFQVVGKSTLLLSHQ</sequence>
<gene>
    <name evidence="1" type="ORF">LCGC14_1697630</name>
</gene>
<dbReference type="PANTHER" id="PTHR43513">
    <property type="entry name" value="DIHYDROOROTATE DEHYDROGENASE B (NAD(+)), ELECTRON TRANSFER SUBUNIT"/>
    <property type="match status" value="1"/>
</dbReference>
<dbReference type="EMBL" id="LAZR01014943">
    <property type="protein sequence ID" value="KKM15285.1"/>
    <property type="molecule type" value="Genomic_DNA"/>
</dbReference>
<feature type="non-terminal residue" evidence="1">
    <location>
        <position position="79"/>
    </location>
</feature>
<dbReference type="InterPro" id="IPR017938">
    <property type="entry name" value="Riboflavin_synthase-like_b-brl"/>
</dbReference>
<comment type="caution">
    <text evidence="1">The sequence shown here is derived from an EMBL/GenBank/DDBJ whole genome shotgun (WGS) entry which is preliminary data.</text>
</comment>